<proteinExistence type="predicted"/>
<dbReference type="InterPro" id="IPR020846">
    <property type="entry name" value="MFS_dom"/>
</dbReference>
<evidence type="ECO:0000256" key="7">
    <source>
        <dbReference type="SAM" id="Phobius"/>
    </source>
</evidence>
<keyword evidence="2" id="KW-0813">Transport</keyword>
<dbReference type="InterPro" id="IPR005828">
    <property type="entry name" value="MFS_sugar_transport-like"/>
</dbReference>
<dbReference type="PANTHER" id="PTHR43045:SF1">
    <property type="entry name" value="SHIKIMATE TRANSPORTER"/>
    <property type="match status" value="1"/>
</dbReference>
<gene>
    <name evidence="9" type="ORF">H6P87_01011</name>
</gene>
<reference evidence="9 10" key="1">
    <citation type="journal article" date="2021" name="Int. J. Syst. Evol. Microbiol.">
        <title>Characterization of a novel transitional group Rickettsia species (Rickettsia tillamookensis sp. nov.) from the western black-legged tick, Ixodes pacificus.</title>
        <authorList>
            <person name="Gauthier D.T."/>
            <person name="Karpathy S.E."/>
            <person name="Grizzard S.L."/>
            <person name="Batra D."/>
            <person name="Rowe L.A."/>
            <person name="Paddock C.D."/>
        </authorList>
    </citation>
    <scope>NUCLEOTIDE SEQUENCE [LARGE SCALE GENOMIC DNA]</scope>
    <source>
        <strain evidence="9 10">Tillamook 23</strain>
    </source>
</reference>
<evidence type="ECO:0000256" key="2">
    <source>
        <dbReference type="ARBA" id="ARBA00022448"/>
    </source>
</evidence>
<evidence type="ECO:0000256" key="1">
    <source>
        <dbReference type="ARBA" id="ARBA00004651"/>
    </source>
</evidence>
<feature type="transmembrane region" description="Helical" evidence="7">
    <location>
        <begin position="248"/>
        <end position="265"/>
    </location>
</feature>
<dbReference type="PROSITE" id="PS50850">
    <property type="entry name" value="MFS"/>
    <property type="match status" value="1"/>
</dbReference>
<dbReference type="SUPFAM" id="SSF103473">
    <property type="entry name" value="MFS general substrate transporter"/>
    <property type="match status" value="1"/>
</dbReference>
<dbReference type="Gene3D" id="1.20.1250.20">
    <property type="entry name" value="MFS general substrate transporter like domains"/>
    <property type="match status" value="1"/>
</dbReference>
<evidence type="ECO:0000256" key="6">
    <source>
        <dbReference type="ARBA" id="ARBA00023136"/>
    </source>
</evidence>
<keyword evidence="6 7" id="KW-0472">Membrane</keyword>
<protein>
    <recommendedName>
        <fullName evidence="8">Major facilitator superfamily (MFS) profile domain-containing protein</fullName>
    </recommendedName>
</protein>
<feature type="transmembrane region" description="Helical" evidence="7">
    <location>
        <begin position="55"/>
        <end position="78"/>
    </location>
</feature>
<keyword evidence="3" id="KW-1003">Cell membrane</keyword>
<name>A0A9E6MII6_9RICK</name>
<feature type="transmembrane region" description="Helical" evidence="7">
    <location>
        <begin position="376"/>
        <end position="398"/>
    </location>
</feature>
<dbReference type="Pfam" id="PF00083">
    <property type="entry name" value="Sugar_tr"/>
    <property type="match status" value="1"/>
</dbReference>
<organism evidence="9 10">
    <name type="scientific">Rickettsia tillamookensis</name>
    <dbReference type="NCBI Taxonomy" id="2761623"/>
    <lineage>
        <taxon>Bacteria</taxon>
        <taxon>Pseudomonadati</taxon>
        <taxon>Pseudomonadota</taxon>
        <taxon>Alphaproteobacteria</taxon>
        <taxon>Rickettsiales</taxon>
        <taxon>Rickettsiaceae</taxon>
        <taxon>Rickettsieae</taxon>
        <taxon>Rickettsia</taxon>
        <taxon>spotted fever group</taxon>
    </lineage>
</organism>
<evidence type="ECO:0000259" key="8">
    <source>
        <dbReference type="PROSITE" id="PS50850"/>
    </source>
</evidence>
<keyword evidence="5 7" id="KW-1133">Transmembrane helix</keyword>
<feature type="transmembrane region" description="Helical" evidence="7">
    <location>
        <begin position="345"/>
        <end position="364"/>
    </location>
</feature>
<dbReference type="RefSeq" id="WP_202068883.1">
    <property type="nucleotide sequence ID" value="NZ_CP060138.2"/>
</dbReference>
<evidence type="ECO:0000256" key="3">
    <source>
        <dbReference type="ARBA" id="ARBA00022475"/>
    </source>
</evidence>
<feature type="transmembrane region" description="Helical" evidence="7">
    <location>
        <begin position="21"/>
        <end position="43"/>
    </location>
</feature>
<evidence type="ECO:0000313" key="10">
    <source>
        <dbReference type="Proteomes" id="UP000595296"/>
    </source>
</evidence>
<feature type="transmembrane region" description="Helical" evidence="7">
    <location>
        <begin position="114"/>
        <end position="144"/>
    </location>
</feature>
<dbReference type="Proteomes" id="UP000595296">
    <property type="component" value="Chromosome"/>
</dbReference>
<feature type="transmembrane region" description="Helical" evidence="7">
    <location>
        <begin position="90"/>
        <end position="108"/>
    </location>
</feature>
<feature type="transmembrane region" description="Helical" evidence="7">
    <location>
        <begin position="317"/>
        <end position="333"/>
    </location>
</feature>
<feature type="transmembrane region" description="Helical" evidence="7">
    <location>
        <begin position="285"/>
        <end position="305"/>
    </location>
</feature>
<keyword evidence="4 7" id="KW-0812">Transmembrane</keyword>
<feature type="transmembrane region" description="Helical" evidence="7">
    <location>
        <begin position="404"/>
        <end position="422"/>
    </location>
</feature>
<dbReference type="EMBL" id="CP060138">
    <property type="protein sequence ID" value="QQV75454.1"/>
    <property type="molecule type" value="Genomic_DNA"/>
</dbReference>
<dbReference type="PANTHER" id="PTHR43045">
    <property type="entry name" value="SHIKIMATE TRANSPORTER"/>
    <property type="match status" value="1"/>
</dbReference>
<feature type="domain" description="Major facilitator superfamily (MFS) profile" evidence="8">
    <location>
        <begin position="18"/>
        <end position="438"/>
    </location>
</feature>
<keyword evidence="10" id="KW-1185">Reference proteome</keyword>
<accession>A0A9E6MII6</accession>
<feature type="transmembrane region" description="Helical" evidence="7">
    <location>
        <begin position="183"/>
        <end position="202"/>
    </location>
</feature>
<sequence>MLGYEKEQRSLTREQKEAVGLLSVGTLLEYFDLMLYIHMASLLNELFFPKFDAHAAFLLTAFSFCSTYAFRPIGALIFGYLGDKIGRKSTVVITTFLMAGSCLVMSALPTYAEYGAFAAVIVTICRAVQGISSLGEIVGAELYITETNQPPIQYPMVALCEVFGNIGGVAALGVAALATSHGFNWRLAFLFGAVIAMVGAVARTRLRETPEFTDATKRLTNKLENVGIKKNDINISILNEDKLNIKTILAYLPLETTGPICFYFSSIQSGEILKNKFDYTAHQVISHNLNVGITSLVATIILSYLSYKIHPLKILKIRWTIFTTVFLFYPYWLNNLQSPSQLLLLQLFVQIFAVRIFPAAPVFYKHFPVLKRFRCATISFAVVRTVMFLLISFGLIYLIEYFTYWGLLILALPFIILYRFGLNYFEKLENERAENLLS</sequence>
<evidence type="ECO:0000313" key="9">
    <source>
        <dbReference type="EMBL" id="QQV75454.1"/>
    </source>
</evidence>
<feature type="transmembrane region" description="Helical" evidence="7">
    <location>
        <begin position="156"/>
        <end position="177"/>
    </location>
</feature>
<dbReference type="InterPro" id="IPR036259">
    <property type="entry name" value="MFS_trans_sf"/>
</dbReference>
<evidence type="ECO:0000256" key="5">
    <source>
        <dbReference type="ARBA" id="ARBA00022989"/>
    </source>
</evidence>
<evidence type="ECO:0000256" key="4">
    <source>
        <dbReference type="ARBA" id="ARBA00022692"/>
    </source>
</evidence>
<comment type="subcellular location">
    <subcellularLocation>
        <location evidence="1">Cell membrane</location>
        <topology evidence="1">Multi-pass membrane protein</topology>
    </subcellularLocation>
</comment>